<dbReference type="AlphaFoldDB" id="A0A8H7EJQ8"/>
<reference evidence="3" key="1">
    <citation type="submission" date="2020-01" db="EMBL/GenBank/DDBJ databases">
        <title>Genome Sequencing of Three Apophysomyces-Like Fungal Strains Confirms a Novel Fungal Genus in the Mucoromycota with divergent Burkholderia-like Endosymbiotic Bacteria.</title>
        <authorList>
            <person name="Stajich J.E."/>
            <person name="Macias A.M."/>
            <person name="Carter-House D."/>
            <person name="Lovett B."/>
            <person name="Kasson L.R."/>
            <person name="Berry K."/>
            <person name="Grigoriev I."/>
            <person name="Chang Y."/>
            <person name="Spatafora J."/>
            <person name="Kasson M.T."/>
        </authorList>
    </citation>
    <scope>NUCLEOTIDE SEQUENCE</scope>
    <source>
        <strain evidence="3">NRRL A-21654</strain>
    </source>
</reference>
<feature type="coiled-coil region" evidence="1">
    <location>
        <begin position="150"/>
        <end position="201"/>
    </location>
</feature>
<organism evidence="3 4">
    <name type="scientific">Apophysomyces ossiformis</name>
    <dbReference type="NCBI Taxonomy" id="679940"/>
    <lineage>
        <taxon>Eukaryota</taxon>
        <taxon>Fungi</taxon>
        <taxon>Fungi incertae sedis</taxon>
        <taxon>Mucoromycota</taxon>
        <taxon>Mucoromycotina</taxon>
        <taxon>Mucoromycetes</taxon>
        <taxon>Mucorales</taxon>
        <taxon>Mucorineae</taxon>
        <taxon>Mucoraceae</taxon>
        <taxon>Apophysomyces</taxon>
    </lineage>
</organism>
<feature type="region of interest" description="Disordered" evidence="2">
    <location>
        <begin position="424"/>
        <end position="451"/>
    </location>
</feature>
<keyword evidence="1" id="KW-0175">Coiled coil</keyword>
<feature type="compositionally biased region" description="Basic and acidic residues" evidence="2">
    <location>
        <begin position="424"/>
        <end position="433"/>
    </location>
</feature>
<evidence type="ECO:0000313" key="3">
    <source>
        <dbReference type="EMBL" id="KAF7720628.1"/>
    </source>
</evidence>
<dbReference type="EMBL" id="JABAYA010000462">
    <property type="protein sequence ID" value="KAF7720628.1"/>
    <property type="molecule type" value="Genomic_DNA"/>
</dbReference>
<evidence type="ECO:0000256" key="2">
    <source>
        <dbReference type="SAM" id="MobiDB-lite"/>
    </source>
</evidence>
<keyword evidence="4" id="KW-1185">Reference proteome</keyword>
<evidence type="ECO:0000313" key="4">
    <source>
        <dbReference type="Proteomes" id="UP000605846"/>
    </source>
</evidence>
<evidence type="ECO:0000256" key="1">
    <source>
        <dbReference type="SAM" id="Coils"/>
    </source>
</evidence>
<comment type="caution">
    <text evidence="3">The sequence shown here is derived from an EMBL/GenBank/DDBJ whole genome shotgun (WGS) entry which is preliminary data.</text>
</comment>
<protein>
    <submittedName>
        <fullName evidence="3">Uncharacterized protein</fullName>
    </submittedName>
</protein>
<name>A0A8H7EJQ8_9FUNG</name>
<dbReference type="OrthoDB" id="2206543at2759"/>
<sequence>MPPGRNRIPPFPTAKVEELLHKFSQHRRAIQCSSCQATGHIQRNGFNRTNPAMPTFRCAKCTKNYNHVELFNRMPTASLGNSPSDIPETSPVMEELDHPVSMSSQPDETIAPQDWASQMDNQDLPVPSTALVFEHHDALPEFMKTLVTELNAQKRRLDRHDKLYDEIKRLQHELSTANQRVSELEETNAALRQQLQTQQTQGTMASIHAPRHNALDSFPSLPLQPSLPHGTSLPKSTNVWYDTEGTQRVRRAGSLVHNVRKQQAAARAFLPPSDNQGFKYVYLPARARIPTNIHYPDRQVIALLLHNDYVPDFLDALSKYGVKPIEHYDPLDPSHLRDPKYEKLSLQERVERTKEHHNQRMLRALDFIRIPVRYAVARHFLSSGWVSPDQLQNILASQQSTKRHSSRYQGSSAVDVFLAERATAEDDHMHDPDISSVMEASNSTDQFSIDE</sequence>
<dbReference type="Proteomes" id="UP000605846">
    <property type="component" value="Unassembled WGS sequence"/>
</dbReference>
<feature type="compositionally biased region" description="Polar residues" evidence="2">
    <location>
        <begin position="438"/>
        <end position="451"/>
    </location>
</feature>
<gene>
    <name evidence="3" type="ORF">EC973_006871</name>
</gene>
<accession>A0A8H7EJQ8</accession>
<proteinExistence type="predicted"/>